<protein>
    <submittedName>
        <fullName evidence="2">Uncharacterized protein</fullName>
    </submittedName>
</protein>
<dbReference type="AlphaFoldDB" id="A0A429YB71"/>
<dbReference type="RefSeq" id="WP_126702702.1">
    <property type="nucleotide sequence ID" value="NZ_RWKW01000176.1"/>
</dbReference>
<evidence type="ECO:0000313" key="2">
    <source>
        <dbReference type="EMBL" id="RST78672.1"/>
    </source>
</evidence>
<keyword evidence="3" id="KW-1185">Reference proteome</keyword>
<feature type="compositionally biased region" description="Basic and acidic residues" evidence="1">
    <location>
        <begin position="36"/>
        <end position="51"/>
    </location>
</feature>
<feature type="compositionally biased region" description="Polar residues" evidence="1">
    <location>
        <begin position="1"/>
        <end position="10"/>
    </location>
</feature>
<feature type="region of interest" description="Disordered" evidence="1">
    <location>
        <begin position="1"/>
        <end position="23"/>
    </location>
</feature>
<name>A0A429YB71_9HYPH</name>
<feature type="compositionally biased region" description="Basic residues" evidence="1">
    <location>
        <begin position="52"/>
        <end position="61"/>
    </location>
</feature>
<dbReference type="Proteomes" id="UP000278398">
    <property type="component" value="Unassembled WGS sequence"/>
</dbReference>
<accession>A0A429YB71</accession>
<comment type="caution">
    <text evidence="2">The sequence shown here is derived from an EMBL/GenBank/DDBJ whole genome shotgun (WGS) entry which is preliminary data.</text>
</comment>
<feature type="region of interest" description="Disordered" evidence="1">
    <location>
        <begin position="36"/>
        <end position="61"/>
    </location>
</feature>
<evidence type="ECO:0000256" key="1">
    <source>
        <dbReference type="SAM" id="MobiDB-lite"/>
    </source>
</evidence>
<proteinExistence type="predicted"/>
<dbReference type="EMBL" id="RWKW01000176">
    <property type="protein sequence ID" value="RST78672.1"/>
    <property type="molecule type" value="Genomic_DNA"/>
</dbReference>
<reference evidence="2 3" key="1">
    <citation type="submission" date="2018-12" db="EMBL/GenBank/DDBJ databases">
        <title>Mesorhizobium carbonis sp. nov., isolated from coal mine water.</title>
        <authorList>
            <person name="Xin W."/>
            <person name="Xu Z."/>
            <person name="Xiang F."/>
            <person name="Zhang J."/>
            <person name="Xi L."/>
            <person name="Liu J."/>
        </authorList>
    </citation>
    <scope>NUCLEOTIDE SEQUENCE [LARGE SCALE GENOMIC DNA]</scope>
    <source>
        <strain evidence="2 3">B2.3</strain>
    </source>
</reference>
<gene>
    <name evidence="2" type="ORF">EJC49_25390</name>
</gene>
<evidence type="ECO:0000313" key="3">
    <source>
        <dbReference type="Proteomes" id="UP000278398"/>
    </source>
</evidence>
<organism evidence="2 3">
    <name type="scientific">Aquibium carbonis</name>
    <dbReference type="NCBI Taxonomy" id="2495581"/>
    <lineage>
        <taxon>Bacteria</taxon>
        <taxon>Pseudomonadati</taxon>
        <taxon>Pseudomonadota</taxon>
        <taxon>Alphaproteobacteria</taxon>
        <taxon>Hyphomicrobiales</taxon>
        <taxon>Phyllobacteriaceae</taxon>
        <taxon>Aquibium</taxon>
    </lineage>
</organism>
<dbReference type="OrthoDB" id="8454255at2"/>
<sequence length="61" mass="6517">MTNILSFTPPSAQPRGARPVPDGPAAIVIFPGVRYERFTSPERGAPTDKRAPGRKGKAKKA</sequence>